<dbReference type="GO" id="GO:0004651">
    <property type="term" value="F:polynucleotide 5'-phosphatase activity"/>
    <property type="evidence" value="ECO:0007669"/>
    <property type="project" value="UniProtKB-UniRule"/>
</dbReference>
<dbReference type="GO" id="GO:0006370">
    <property type="term" value="P:7-methylguanosine mRNA capping"/>
    <property type="evidence" value="ECO:0007669"/>
    <property type="project" value="UniProtKB-UniRule"/>
</dbReference>
<evidence type="ECO:0000259" key="18">
    <source>
        <dbReference type="PROSITE" id="PS50056"/>
    </source>
</evidence>
<dbReference type="Gene3D" id="3.30.470.30">
    <property type="entry name" value="DNA ligase/mRNA capping enzyme"/>
    <property type="match status" value="1"/>
</dbReference>
<comment type="similarity">
    <text evidence="12">In the N-terminal section; belongs to the non-receptor class of the protein-tyrosine phosphatase family.</text>
</comment>
<evidence type="ECO:0000256" key="10">
    <source>
        <dbReference type="ARBA" id="ARBA00023242"/>
    </source>
</evidence>
<dbReference type="PROSITE" id="PS50054">
    <property type="entry name" value="TYR_PHOSPHATASE_DUAL"/>
    <property type="match status" value="1"/>
</dbReference>
<dbReference type="InterPro" id="IPR017074">
    <property type="entry name" value="mRNA_cap_enz_bifunc"/>
</dbReference>
<keyword evidence="8 12" id="KW-0506">mRNA capping</keyword>
<dbReference type="OrthoDB" id="200924at2759"/>
<feature type="region of interest" description="Disordered" evidence="16">
    <location>
        <begin position="184"/>
        <end position="225"/>
    </location>
</feature>
<feature type="binding site" evidence="15">
    <location>
        <position position="302"/>
    </location>
    <ligand>
        <name>GTP</name>
        <dbReference type="ChEBI" id="CHEBI:37565"/>
    </ligand>
</feature>
<evidence type="ECO:0000256" key="12">
    <source>
        <dbReference type="PIRNR" id="PIRNR036958"/>
    </source>
</evidence>
<dbReference type="CDD" id="cd17664">
    <property type="entry name" value="Mce1_N"/>
    <property type="match status" value="1"/>
</dbReference>
<dbReference type="InterPro" id="IPR001339">
    <property type="entry name" value="mRNA_cap_enzyme_adenylation"/>
</dbReference>
<evidence type="ECO:0000256" key="2">
    <source>
        <dbReference type="ARBA" id="ARBA00022664"/>
    </source>
</evidence>
<dbReference type="EMBL" id="NEDP02076693">
    <property type="protein sequence ID" value="OWF35957.1"/>
    <property type="molecule type" value="Genomic_DNA"/>
</dbReference>
<dbReference type="Pfam" id="PF01331">
    <property type="entry name" value="mRNA_cap_enzyme"/>
    <property type="match status" value="1"/>
</dbReference>
<dbReference type="InterPro" id="IPR029021">
    <property type="entry name" value="Prot-tyrosine_phosphatase-like"/>
</dbReference>
<dbReference type="PROSITE" id="PS00383">
    <property type="entry name" value="TYR_PHOSPHATASE_1"/>
    <property type="match status" value="1"/>
</dbReference>
<comment type="subcellular location">
    <subcellularLocation>
        <location evidence="1 12">Nucleus</location>
    </subcellularLocation>
</comment>
<gene>
    <name evidence="19" type="ORF">KP79_PYT23571</name>
</gene>
<keyword evidence="10 12" id="KW-0539">Nucleus</keyword>
<protein>
    <recommendedName>
        <fullName evidence="12">mRNA-capping enzyme</fullName>
    </recommendedName>
    <domain>
        <recommendedName>
            <fullName evidence="12">mRNA 5'-triphosphate monophosphatase</fullName>
            <ecNumber evidence="12">3.6.1.74</ecNumber>
        </recommendedName>
        <alternativeName>
            <fullName evidence="12">mRNA 5'-phosphatase</fullName>
        </alternativeName>
    </domain>
    <domain>
        <recommendedName>
            <fullName evidence="12">mRNA guanylyltransferase</fullName>
            <ecNumber evidence="12">2.7.7.50</ecNumber>
        </recommendedName>
        <alternativeName>
            <fullName evidence="12">GTP--RNA guanylyltransferase</fullName>
            <shortName evidence="12">GTase</shortName>
        </alternativeName>
    </domain>
</protein>
<evidence type="ECO:0000256" key="1">
    <source>
        <dbReference type="ARBA" id="ARBA00004123"/>
    </source>
</evidence>
<accession>A0A210PHL8</accession>
<dbReference type="InterPro" id="IPR000340">
    <property type="entry name" value="Dual-sp_phosphatase_cat-dom"/>
</dbReference>
<evidence type="ECO:0000256" key="8">
    <source>
        <dbReference type="ARBA" id="ARBA00023042"/>
    </source>
</evidence>
<dbReference type="FunFam" id="2.40.50.140:FF:000291">
    <property type="entry name" value="mRNA-capping enzyme"/>
    <property type="match status" value="1"/>
</dbReference>
<dbReference type="STRING" id="6573.A0A210PHL8"/>
<dbReference type="GO" id="GO:0004484">
    <property type="term" value="F:mRNA guanylyltransferase activity"/>
    <property type="evidence" value="ECO:0007669"/>
    <property type="project" value="UniProtKB-UniRule"/>
</dbReference>
<dbReference type="PANTHER" id="PTHR10367:SF17">
    <property type="entry name" value="MRNA-CAPPING ENZYME"/>
    <property type="match status" value="1"/>
</dbReference>
<evidence type="ECO:0000256" key="7">
    <source>
        <dbReference type="ARBA" id="ARBA00022912"/>
    </source>
</evidence>
<feature type="binding site" evidence="15">
    <location>
        <begin position="532"/>
        <end position="537"/>
    </location>
    <ligand>
        <name>GTP</name>
        <dbReference type="ChEBI" id="CHEBI:37565"/>
    </ligand>
</feature>
<keyword evidence="6 12" id="KW-0378">Hydrolase</keyword>
<evidence type="ECO:0000256" key="13">
    <source>
        <dbReference type="PIRSR" id="PIRSR036958-1"/>
    </source>
</evidence>
<keyword evidence="5 12" id="KW-0547">Nucleotide-binding</keyword>
<evidence type="ECO:0000256" key="6">
    <source>
        <dbReference type="ARBA" id="ARBA00022801"/>
    </source>
</evidence>
<evidence type="ECO:0000256" key="5">
    <source>
        <dbReference type="ARBA" id="ARBA00022741"/>
    </source>
</evidence>
<dbReference type="InterPro" id="IPR013846">
    <property type="entry name" value="mRNA_cap_enzyme_C"/>
</dbReference>
<keyword evidence="9 12" id="KW-0342">GTP-binding</keyword>
<comment type="catalytic activity">
    <reaction evidence="12">
        <text>a 5'-end triphospho-ribonucleoside in mRNA + H2O = a 5'-end diphospho-ribonucleoside in mRNA + phosphate + H(+)</text>
        <dbReference type="Rhea" id="RHEA:67004"/>
        <dbReference type="Rhea" id="RHEA-COMP:17164"/>
        <dbReference type="Rhea" id="RHEA-COMP:17165"/>
        <dbReference type="ChEBI" id="CHEBI:15377"/>
        <dbReference type="ChEBI" id="CHEBI:15378"/>
        <dbReference type="ChEBI" id="CHEBI:43474"/>
        <dbReference type="ChEBI" id="CHEBI:167616"/>
        <dbReference type="ChEBI" id="CHEBI:167618"/>
        <dbReference type="EC" id="3.6.1.74"/>
    </reaction>
</comment>
<feature type="binding site" evidence="15">
    <location>
        <position position="318"/>
    </location>
    <ligand>
        <name>GTP</name>
        <dbReference type="ChEBI" id="CHEBI:37565"/>
    </ligand>
</feature>
<dbReference type="SUPFAM" id="SSF52799">
    <property type="entry name" value="(Phosphotyrosine protein) phosphatases II"/>
    <property type="match status" value="1"/>
</dbReference>
<dbReference type="Pfam" id="PF00782">
    <property type="entry name" value="DSPc"/>
    <property type="match status" value="1"/>
</dbReference>
<comment type="function">
    <text evidence="12">Bifunctional mRNA-capping enzyme exhibiting RNA 5'-triphosphate monophosphatase activity in the N-terminal part and mRNA guanylyltransferase activity in the C-terminal part. Catalyzes the first two steps of cap formation: by removing the gamma-phosphate from the 5'-triphosphate end of nascent mRNA to yield a diphosphate end, and by transferring the GMP moiety of GTP to the 5'-diphosphate terminus of RNA via a covalent enzyme-GMP reaction intermediate.</text>
</comment>
<dbReference type="CDD" id="cd07895">
    <property type="entry name" value="Adenylation_mRNA_capping"/>
    <property type="match status" value="1"/>
</dbReference>
<feature type="binding site" evidence="15">
    <location>
        <begin position="346"/>
        <end position="348"/>
    </location>
    <ligand>
        <name>GTP</name>
        <dbReference type="ChEBI" id="CHEBI:37565"/>
    </ligand>
</feature>
<comment type="similarity">
    <text evidence="12">In the C-terminal section; belongs to the eukaryotic GTase family.</text>
</comment>
<comment type="catalytic activity">
    <reaction evidence="11">
        <text>a 5'-end diphospho-ribonucleoside in mRNA + GTP + H(+) = a 5'-end (5'-triphosphoguanosine)-ribonucleoside in mRNA + diphosphate</text>
        <dbReference type="Rhea" id="RHEA:67012"/>
        <dbReference type="Rhea" id="RHEA-COMP:17165"/>
        <dbReference type="Rhea" id="RHEA-COMP:17166"/>
        <dbReference type="ChEBI" id="CHEBI:15378"/>
        <dbReference type="ChEBI" id="CHEBI:33019"/>
        <dbReference type="ChEBI" id="CHEBI:37565"/>
        <dbReference type="ChEBI" id="CHEBI:167616"/>
        <dbReference type="ChEBI" id="CHEBI:167617"/>
        <dbReference type="EC" id="2.7.7.50"/>
    </reaction>
    <physiologicalReaction direction="left-to-right" evidence="11">
        <dbReference type="Rhea" id="RHEA:67013"/>
    </physiologicalReaction>
</comment>
<dbReference type="Gene3D" id="3.90.190.10">
    <property type="entry name" value="Protein tyrosine phosphatase superfamily"/>
    <property type="match status" value="1"/>
</dbReference>
<dbReference type="AlphaFoldDB" id="A0A210PHL8"/>
<feature type="region of interest" description="Disordered" evidence="16">
    <location>
        <begin position="572"/>
        <end position="612"/>
    </location>
</feature>
<feature type="domain" description="Tyrosine-protein phosphatase" evidence="17">
    <location>
        <begin position="39"/>
        <end position="188"/>
    </location>
</feature>
<dbReference type="InterPro" id="IPR051029">
    <property type="entry name" value="mRNA_Capping_Enz/RNA_Phosphat"/>
</dbReference>
<dbReference type="GO" id="GO:0005524">
    <property type="term" value="F:ATP binding"/>
    <property type="evidence" value="ECO:0007669"/>
    <property type="project" value="InterPro"/>
</dbReference>
<evidence type="ECO:0000256" key="16">
    <source>
        <dbReference type="SAM" id="MobiDB-lite"/>
    </source>
</evidence>
<evidence type="ECO:0000256" key="4">
    <source>
        <dbReference type="ARBA" id="ARBA00022695"/>
    </source>
</evidence>
<evidence type="ECO:0000256" key="9">
    <source>
        <dbReference type="ARBA" id="ARBA00023134"/>
    </source>
</evidence>
<dbReference type="GO" id="GO:0005634">
    <property type="term" value="C:nucleus"/>
    <property type="evidence" value="ECO:0007669"/>
    <property type="project" value="UniProtKB-SubCell"/>
</dbReference>
<dbReference type="PANTHER" id="PTHR10367">
    <property type="entry name" value="MRNA-CAPPING ENZYME"/>
    <property type="match status" value="1"/>
</dbReference>
<organism evidence="19 20">
    <name type="scientific">Mizuhopecten yessoensis</name>
    <name type="common">Japanese scallop</name>
    <name type="synonym">Patinopecten yessoensis</name>
    <dbReference type="NCBI Taxonomy" id="6573"/>
    <lineage>
        <taxon>Eukaryota</taxon>
        <taxon>Metazoa</taxon>
        <taxon>Spiralia</taxon>
        <taxon>Lophotrochozoa</taxon>
        <taxon>Mollusca</taxon>
        <taxon>Bivalvia</taxon>
        <taxon>Autobranchia</taxon>
        <taxon>Pteriomorphia</taxon>
        <taxon>Pectinida</taxon>
        <taxon>Pectinoidea</taxon>
        <taxon>Pectinidae</taxon>
        <taxon>Mizuhopecten</taxon>
    </lineage>
</organism>
<dbReference type="PIRSF" id="PIRSF036958">
    <property type="entry name" value="mRNA_capping_HCE"/>
    <property type="match status" value="1"/>
</dbReference>
<evidence type="ECO:0000256" key="15">
    <source>
        <dbReference type="PIRSR" id="PIRSR036958-3"/>
    </source>
</evidence>
<evidence type="ECO:0000256" key="14">
    <source>
        <dbReference type="PIRSR" id="PIRSR036958-2"/>
    </source>
</evidence>
<dbReference type="EC" id="2.7.7.50" evidence="12"/>
<keyword evidence="20" id="KW-1185">Reference proteome</keyword>
<comment type="caution">
    <text evidence="19">The sequence shown here is derived from an EMBL/GenBank/DDBJ whole genome shotgun (WGS) entry which is preliminary data.</text>
</comment>
<dbReference type="FunFam" id="3.30.470.30:FF:000040">
    <property type="entry name" value="mRNA-capping enzyme"/>
    <property type="match status" value="1"/>
</dbReference>
<dbReference type="FunFam" id="3.90.190.10:FF:000040">
    <property type="entry name" value="mRNA-capping enzyme"/>
    <property type="match status" value="1"/>
</dbReference>
<dbReference type="GO" id="GO:0005525">
    <property type="term" value="F:GTP binding"/>
    <property type="evidence" value="ECO:0007669"/>
    <property type="project" value="UniProtKB-UniRule"/>
</dbReference>
<name>A0A210PHL8_MIZYE</name>
<dbReference type="InterPro" id="IPR016130">
    <property type="entry name" value="Tyr_Pase_AS"/>
</dbReference>
<evidence type="ECO:0000313" key="20">
    <source>
        <dbReference type="Proteomes" id="UP000242188"/>
    </source>
</evidence>
<dbReference type="Pfam" id="PF03919">
    <property type="entry name" value="mRNA_cap_C"/>
    <property type="match status" value="1"/>
</dbReference>
<proteinExistence type="inferred from homology"/>
<dbReference type="PROSITE" id="PS50056">
    <property type="entry name" value="TYR_PHOSPHATASE_2"/>
    <property type="match status" value="1"/>
</dbReference>
<evidence type="ECO:0000256" key="3">
    <source>
        <dbReference type="ARBA" id="ARBA00022679"/>
    </source>
</evidence>
<keyword evidence="3 12" id="KW-0808">Transferase</keyword>
<evidence type="ECO:0000313" key="19">
    <source>
        <dbReference type="EMBL" id="OWF35957.1"/>
    </source>
</evidence>
<dbReference type="Gene3D" id="3.30.1490.430">
    <property type="match status" value="1"/>
</dbReference>
<dbReference type="Gene3D" id="2.40.50.140">
    <property type="entry name" value="Nucleic acid-binding proteins"/>
    <property type="match status" value="1"/>
</dbReference>
<sequence>MNRNKKFGGPPPRWVNCPRKGMLIQGKFLPFKTMLDSKYDDEIPEYSQFNPDLLFASLKNMKLKMGLLIDLTNTTRFYDKEVIEKTHDCKYIKLQCRGHGETPASEQVDAFNNLCHHFICQKPLEIIGVHCTHGFNRTGFLISAYLVEKLSWSIEAAIHTFSQSRPPGIYKQDYLEELFTRYGEKEDTPPAPALPDWCDESEEQDDDGNAINGEKSADQGGGYKGRRREFVKKDAKFMEGVNGVSQLRIQPKLAEVQRRCQLMCGWNSTGFPGSQPVSMDIKNLAFVQKKPYKVSWKADGARYMMLIDGKNEVFMFDRDNTVFHVPNLEFPRRKDPNGSIKDTLLDGEMILDKIDGRTFPRYLVYDIVRFEGNEVGKTSFSTRLHCIEKEIIGPRYAKMAQGKLDKNKEPFSVRAKPFWDVSVCRKILDGHFSKQVSHEVDGLVFQPVPDPYCAGRCMEVLKWKPPDQNSIDFKLKIVKEKREGMLAENKAYLFVLGLEPPMAMIRHTKKVKDLDGKIIECSWDGKEWQFMRQRTDKSHPNSYNTAMGVWQSIQKPVTKDILFSAVENLPSHLTKPEQVRTRPPGPENTGEGSDRDLMPPPFKQSRQDETGT</sequence>
<dbReference type="Proteomes" id="UP000242188">
    <property type="component" value="Unassembled WGS sequence"/>
</dbReference>
<dbReference type="InterPro" id="IPR000387">
    <property type="entry name" value="Tyr_Pase_dom"/>
</dbReference>
<reference evidence="19 20" key="1">
    <citation type="journal article" date="2017" name="Nat. Ecol. Evol.">
        <title>Scallop genome provides insights into evolution of bilaterian karyotype and development.</title>
        <authorList>
            <person name="Wang S."/>
            <person name="Zhang J."/>
            <person name="Jiao W."/>
            <person name="Li J."/>
            <person name="Xun X."/>
            <person name="Sun Y."/>
            <person name="Guo X."/>
            <person name="Huan P."/>
            <person name="Dong B."/>
            <person name="Zhang L."/>
            <person name="Hu X."/>
            <person name="Sun X."/>
            <person name="Wang J."/>
            <person name="Zhao C."/>
            <person name="Wang Y."/>
            <person name="Wang D."/>
            <person name="Huang X."/>
            <person name="Wang R."/>
            <person name="Lv J."/>
            <person name="Li Y."/>
            <person name="Zhang Z."/>
            <person name="Liu B."/>
            <person name="Lu W."/>
            <person name="Hui Y."/>
            <person name="Liang J."/>
            <person name="Zhou Z."/>
            <person name="Hou R."/>
            <person name="Li X."/>
            <person name="Liu Y."/>
            <person name="Li H."/>
            <person name="Ning X."/>
            <person name="Lin Y."/>
            <person name="Zhao L."/>
            <person name="Xing Q."/>
            <person name="Dou J."/>
            <person name="Li Y."/>
            <person name="Mao J."/>
            <person name="Guo H."/>
            <person name="Dou H."/>
            <person name="Li T."/>
            <person name="Mu C."/>
            <person name="Jiang W."/>
            <person name="Fu Q."/>
            <person name="Fu X."/>
            <person name="Miao Y."/>
            <person name="Liu J."/>
            <person name="Yu Q."/>
            <person name="Li R."/>
            <person name="Liao H."/>
            <person name="Li X."/>
            <person name="Kong Y."/>
            <person name="Jiang Z."/>
            <person name="Chourrout D."/>
            <person name="Li R."/>
            <person name="Bao Z."/>
        </authorList>
    </citation>
    <scope>NUCLEOTIDE SEQUENCE [LARGE SCALE GENOMIC DNA]</scope>
    <source>
        <strain evidence="19 20">PY_sf001</strain>
    </source>
</reference>
<dbReference type="InterPro" id="IPR012340">
    <property type="entry name" value="NA-bd_OB-fold"/>
</dbReference>
<feature type="compositionally biased region" description="Acidic residues" evidence="16">
    <location>
        <begin position="197"/>
        <end position="208"/>
    </location>
</feature>
<evidence type="ECO:0000256" key="11">
    <source>
        <dbReference type="ARBA" id="ARBA00044624"/>
    </source>
</evidence>
<dbReference type="EC" id="3.6.1.74" evidence="12"/>
<dbReference type="SUPFAM" id="SSF56091">
    <property type="entry name" value="DNA ligase/mRNA capping enzyme, catalytic domain"/>
    <property type="match status" value="1"/>
</dbReference>
<feature type="binding site" evidence="15">
    <location>
        <begin position="462"/>
        <end position="464"/>
    </location>
    <ligand>
        <name>GTP</name>
        <dbReference type="ChEBI" id="CHEBI:37565"/>
    </ligand>
</feature>
<evidence type="ECO:0000259" key="17">
    <source>
        <dbReference type="PROSITE" id="PS50054"/>
    </source>
</evidence>
<keyword evidence="2 12" id="KW-0507">mRNA processing</keyword>
<dbReference type="InterPro" id="IPR020422">
    <property type="entry name" value="TYR_PHOSPHATASE_DUAL_dom"/>
</dbReference>
<dbReference type="GO" id="GO:0140818">
    <property type="term" value="F:mRNA 5'-triphosphate monophosphatase activity"/>
    <property type="evidence" value="ECO:0007669"/>
    <property type="project" value="UniProtKB-EC"/>
</dbReference>
<feature type="domain" description="Tyrosine specific protein phosphatases" evidence="18">
    <location>
        <begin position="127"/>
        <end position="176"/>
    </location>
</feature>
<feature type="active site" description="Phosphocysteine intermediate" evidence="13">
    <location>
        <position position="131"/>
    </location>
</feature>
<keyword evidence="7" id="KW-0904">Protein phosphatase</keyword>
<dbReference type="GO" id="GO:0004721">
    <property type="term" value="F:phosphoprotein phosphatase activity"/>
    <property type="evidence" value="ECO:0007669"/>
    <property type="project" value="UniProtKB-UniRule"/>
</dbReference>
<dbReference type="SUPFAM" id="SSF50249">
    <property type="entry name" value="Nucleic acid-binding proteins"/>
    <property type="match status" value="1"/>
</dbReference>
<keyword evidence="4 12" id="KW-0548">Nucleotidyltransferase</keyword>
<feature type="active site" description="N6-GMP-lysine intermediate" evidence="14">
    <location>
        <position position="297"/>
    </location>
</feature>